<proteinExistence type="predicted"/>
<accession>A0A9W6CR00</accession>
<protein>
    <submittedName>
        <fullName evidence="2">Uncharacterized protein</fullName>
    </submittedName>
</protein>
<dbReference type="Proteomes" id="UP001144397">
    <property type="component" value="Unassembled WGS sequence"/>
</dbReference>
<dbReference type="EMBL" id="BSDO01000008">
    <property type="protein sequence ID" value="GLI24612.1"/>
    <property type="molecule type" value="Genomic_DNA"/>
</dbReference>
<dbReference type="AlphaFoldDB" id="A0A9W6CR00"/>
<gene>
    <name evidence="2" type="ORF">XFLAVUS301_42860</name>
</gene>
<evidence type="ECO:0000313" key="2">
    <source>
        <dbReference type="EMBL" id="GLI24612.1"/>
    </source>
</evidence>
<feature type="compositionally biased region" description="Basic and acidic residues" evidence="1">
    <location>
        <begin position="12"/>
        <end position="27"/>
    </location>
</feature>
<name>A0A9W6CR00_XANFL</name>
<evidence type="ECO:0000256" key="1">
    <source>
        <dbReference type="SAM" id="MobiDB-lite"/>
    </source>
</evidence>
<sequence length="91" mass="9806">MSQAGHFGSGGRADHRDIREEGAEGNRGRRAGALLSSLSHQSGPGLRHRVMTEPIGWIGREESGGVALLPQFVQRAGCGSGDDRTVWFDEY</sequence>
<evidence type="ECO:0000313" key="3">
    <source>
        <dbReference type="Proteomes" id="UP001144397"/>
    </source>
</evidence>
<reference evidence="2" key="1">
    <citation type="submission" date="2022-12" db="EMBL/GenBank/DDBJ databases">
        <title>Reference genome sequencing for broad-spectrum identification of bacterial and archaeal isolates by mass spectrometry.</title>
        <authorList>
            <person name="Sekiguchi Y."/>
            <person name="Tourlousse D.M."/>
        </authorList>
    </citation>
    <scope>NUCLEOTIDE SEQUENCE</scope>
    <source>
        <strain evidence="2">301</strain>
    </source>
</reference>
<feature type="region of interest" description="Disordered" evidence="1">
    <location>
        <begin position="1"/>
        <end position="47"/>
    </location>
</feature>
<organism evidence="2 3">
    <name type="scientific">Xanthobacter flavus</name>
    <dbReference type="NCBI Taxonomy" id="281"/>
    <lineage>
        <taxon>Bacteria</taxon>
        <taxon>Pseudomonadati</taxon>
        <taxon>Pseudomonadota</taxon>
        <taxon>Alphaproteobacteria</taxon>
        <taxon>Hyphomicrobiales</taxon>
        <taxon>Xanthobacteraceae</taxon>
        <taxon>Xanthobacter</taxon>
    </lineage>
</organism>
<comment type="caution">
    <text evidence="2">The sequence shown here is derived from an EMBL/GenBank/DDBJ whole genome shotgun (WGS) entry which is preliminary data.</text>
</comment>